<accession>A0ABV0ALX3</accession>
<protein>
    <submittedName>
        <fullName evidence="1">Uncharacterized protein</fullName>
    </submittedName>
</protein>
<keyword evidence="2" id="KW-1185">Reference proteome</keyword>
<name>A0ABV0ALX3_9ACTN</name>
<dbReference type="Proteomes" id="UP001447516">
    <property type="component" value="Unassembled WGS sequence"/>
</dbReference>
<evidence type="ECO:0000313" key="2">
    <source>
        <dbReference type="Proteomes" id="UP001447516"/>
    </source>
</evidence>
<proteinExistence type="predicted"/>
<dbReference type="RefSeq" id="WP_346226282.1">
    <property type="nucleotide sequence ID" value="NZ_JBDJAW010000010.1"/>
</dbReference>
<reference evidence="1 2" key="1">
    <citation type="submission" date="2024-05" db="EMBL/GenBank/DDBJ databases">
        <title>Microbispora sp.ZYX-F-249.</title>
        <authorList>
            <person name="Xie H."/>
        </authorList>
    </citation>
    <scope>NUCLEOTIDE SEQUENCE [LARGE SCALE GENOMIC DNA]</scope>
    <source>
        <strain evidence="1 2">ZYX-F-249</strain>
    </source>
</reference>
<comment type="caution">
    <text evidence="1">The sequence shown here is derived from an EMBL/GenBank/DDBJ whole genome shotgun (WGS) entry which is preliminary data.</text>
</comment>
<sequence length="105" mass="11586">MLVADTLSAKVAEETGIDAGQVHAALSRGPAATDSRLRGLISEITCTFHRAHRGDTNIDAVLQCQYRDGSTVKAELRLHRDYLPPEIRADFWNTGGTEVIRNWPL</sequence>
<dbReference type="EMBL" id="JBDJAW010000010">
    <property type="protein sequence ID" value="MEN3536287.1"/>
    <property type="molecule type" value="Genomic_DNA"/>
</dbReference>
<gene>
    <name evidence="1" type="ORF">AAH991_14315</name>
</gene>
<organism evidence="1 2">
    <name type="scientific">Microbispora maris</name>
    <dbReference type="NCBI Taxonomy" id="3144104"/>
    <lineage>
        <taxon>Bacteria</taxon>
        <taxon>Bacillati</taxon>
        <taxon>Actinomycetota</taxon>
        <taxon>Actinomycetes</taxon>
        <taxon>Streptosporangiales</taxon>
        <taxon>Streptosporangiaceae</taxon>
        <taxon>Microbispora</taxon>
    </lineage>
</organism>
<evidence type="ECO:0000313" key="1">
    <source>
        <dbReference type="EMBL" id="MEN3536287.1"/>
    </source>
</evidence>